<feature type="transmembrane region" description="Helical" evidence="8">
    <location>
        <begin position="395"/>
        <end position="414"/>
    </location>
</feature>
<feature type="region of interest" description="Disordered" evidence="7">
    <location>
        <begin position="1"/>
        <end position="22"/>
    </location>
</feature>
<dbReference type="GO" id="GO:0022857">
    <property type="term" value="F:transmembrane transporter activity"/>
    <property type="evidence" value="ECO:0007669"/>
    <property type="project" value="InterPro"/>
</dbReference>
<feature type="transmembrane region" description="Helical" evidence="8">
    <location>
        <begin position="114"/>
        <end position="133"/>
    </location>
</feature>
<evidence type="ECO:0000256" key="7">
    <source>
        <dbReference type="SAM" id="MobiDB-lite"/>
    </source>
</evidence>
<dbReference type="SUPFAM" id="SSF103473">
    <property type="entry name" value="MFS general substrate transporter"/>
    <property type="match status" value="2"/>
</dbReference>
<proteinExistence type="inferred from homology"/>
<dbReference type="CDD" id="cd17502">
    <property type="entry name" value="MFS_Azr1_MDR_like"/>
    <property type="match status" value="1"/>
</dbReference>
<dbReference type="Pfam" id="PF07690">
    <property type="entry name" value="MFS_1"/>
    <property type="match status" value="2"/>
</dbReference>
<keyword evidence="6" id="KW-0325">Glycoprotein</keyword>
<evidence type="ECO:0000256" key="4">
    <source>
        <dbReference type="ARBA" id="ARBA00022989"/>
    </source>
</evidence>
<keyword evidence="4 8" id="KW-1133">Transmembrane helix</keyword>
<keyword evidence="5 8" id="KW-0472">Membrane</keyword>
<feature type="transmembrane region" description="Helical" evidence="8">
    <location>
        <begin position="289"/>
        <end position="309"/>
    </location>
</feature>
<dbReference type="Gene3D" id="1.20.1720.10">
    <property type="entry name" value="Multidrug resistance protein D"/>
    <property type="match status" value="1"/>
</dbReference>
<feature type="transmembrane region" description="Helical" evidence="8">
    <location>
        <begin position="145"/>
        <end position="165"/>
    </location>
</feature>
<dbReference type="AlphaFoldDB" id="A0A8H4TZM7"/>
<feature type="transmembrane region" description="Helical" evidence="8">
    <location>
        <begin position="330"/>
        <end position="346"/>
    </location>
</feature>
<comment type="similarity">
    <text evidence="2">Belongs to the major facilitator superfamily. TCR/Tet family.</text>
</comment>
<dbReference type="PRINTS" id="PR01036">
    <property type="entry name" value="TCRTETB"/>
</dbReference>
<evidence type="ECO:0000256" key="6">
    <source>
        <dbReference type="ARBA" id="ARBA00023180"/>
    </source>
</evidence>
<accession>A0A8H4TZM7</accession>
<feature type="transmembrane region" description="Helical" evidence="8">
    <location>
        <begin position="83"/>
        <end position="102"/>
    </location>
</feature>
<gene>
    <name evidence="10" type="ORF">FSARC_5363</name>
</gene>
<reference evidence="10" key="1">
    <citation type="journal article" date="2020" name="BMC Genomics">
        <title>Correction to: Identification and distribution of gene clusters required for synthesis of sphingolipid metabolism inhibitors in diverse species of the filamentous fungus Fusarium.</title>
        <authorList>
            <person name="Kim H.S."/>
            <person name="Lohmar J.M."/>
            <person name="Busman M."/>
            <person name="Brown D.W."/>
            <person name="Naumann T.A."/>
            <person name="Divon H.H."/>
            <person name="Lysoe E."/>
            <person name="Uhlig S."/>
            <person name="Proctor R.H."/>
        </authorList>
    </citation>
    <scope>NUCLEOTIDE SEQUENCE</scope>
    <source>
        <strain evidence="10">NRRL 20472</strain>
    </source>
</reference>
<dbReference type="OrthoDB" id="10021397at2759"/>
<dbReference type="PANTHER" id="PTHR23501">
    <property type="entry name" value="MAJOR FACILITATOR SUPERFAMILY"/>
    <property type="match status" value="1"/>
</dbReference>
<dbReference type="Gene3D" id="1.20.1250.20">
    <property type="entry name" value="MFS general substrate transporter like domains"/>
    <property type="match status" value="1"/>
</dbReference>
<protein>
    <recommendedName>
        <fullName evidence="9">Major facilitator superfamily (MFS) profile domain-containing protein</fullName>
    </recommendedName>
</protein>
<reference evidence="10" key="2">
    <citation type="submission" date="2020-05" db="EMBL/GenBank/DDBJ databases">
        <authorList>
            <person name="Kim H.-S."/>
            <person name="Proctor R.H."/>
            <person name="Brown D.W."/>
        </authorList>
    </citation>
    <scope>NUCLEOTIDE SEQUENCE</scope>
    <source>
        <strain evidence="10">NRRL 20472</strain>
    </source>
</reference>
<dbReference type="PANTHER" id="PTHR23501:SF102">
    <property type="entry name" value="DRUG TRANSPORTER, PUTATIVE (AFU_ORTHOLOGUE AFUA_3G08530)-RELATED"/>
    <property type="match status" value="1"/>
</dbReference>
<dbReference type="PROSITE" id="PS50850">
    <property type="entry name" value="MFS"/>
    <property type="match status" value="1"/>
</dbReference>
<evidence type="ECO:0000256" key="1">
    <source>
        <dbReference type="ARBA" id="ARBA00004141"/>
    </source>
</evidence>
<dbReference type="InterPro" id="IPR011701">
    <property type="entry name" value="MFS"/>
</dbReference>
<dbReference type="Proteomes" id="UP000622797">
    <property type="component" value="Unassembled WGS sequence"/>
</dbReference>
<organism evidence="10 11">
    <name type="scientific">Fusarium sarcochroum</name>
    <dbReference type="NCBI Taxonomy" id="1208366"/>
    <lineage>
        <taxon>Eukaryota</taxon>
        <taxon>Fungi</taxon>
        <taxon>Dikarya</taxon>
        <taxon>Ascomycota</taxon>
        <taxon>Pezizomycotina</taxon>
        <taxon>Sordariomycetes</taxon>
        <taxon>Hypocreomycetidae</taxon>
        <taxon>Hypocreales</taxon>
        <taxon>Nectriaceae</taxon>
        <taxon>Fusarium</taxon>
        <taxon>Fusarium lateritium species complex</taxon>
    </lineage>
</organism>
<name>A0A8H4TZM7_9HYPO</name>
<feature type="transmembrane region" description="Helical" evidence="8">
    <location>
        <begin position="459"/>
        <end position="480"/>
    </location>
</feature>
<dbReference type="GO" id="GO:0005886">
    <property type="term" value="C:plasma membrane"/>
    <property type="evidence" value="ECO:0007669"/>
    <property type="project" value="TreeGrafter"/>
</dbReference>
<feature type="domain" description="Major facilitator superfamily (MFS) profile" evidence="9">
    <location>
        <begin position="47"/>
        <end position="536"/>
    </location>
</feature>
<feature type="transmembrane region" description="Helical" evidence="8">
    <location>
        <begin position="514"/>
        <end position="531"/>
    </location>
</feature>
<feature type="transmembrane region" description="Helical" evidence="8">
    <location>
        <begin position="258"/>
        <end position="277"/>
    </location>
</feature>
<comment type="subcellular location">
    <subcellularLocation>
        <location evidence="1">Membrane</location>
        <topology evidence="1">Multi-pass membrane protein</topology>
    </subcellularLocation>
</comment>
<evidence type="ECO:0000256" key="2">
    <source>
        <dbReference type="ARBA" id="ARBA00007520"/>
    </source>
</evidence>
<evidence type="ECO:0000256" key="8">
    <source>
        <dbReference type="SAM" id="Phobius"/>
    </source>
</evidence>
<keyword evidence="11" id="KW-1185">Reference proteome</keyword>
<evidence type="ECO:0000313" key="10">
    <source>
        <dbReference type="EMBL" id="KAF4967071.1"/>
    </source>
</evidence>
<feature type="transmembrane region" description="Helical" evidence="8">
    <location>
        <begin position="420"/>
        <end position="438"/>
    </location>
</feature>
<evidence type="ECO:0000259" key="9">
    <source>
        <dbReference type="PROSITE" id="PS50850"/>
    </source>
</evidence>
<dbReference type="EMBL" id="JABEXW010000256">
    <property type="protein sequence ID" value="KAF4967071.1"/>
    <property type="molecule type" value="Genomic_DNA"/>
</dbReference>
<feature type="compositionally biased region" description="Polar residues" evidence="7">
    <location>
        <begin position="1"/>
        <end position="13"/>
    </location>
</feature>
<feature type="transmembrane region" description="Helical" evidence="8">
    <location>
        <begin position="177"/>
        <end position="201"/>
    </location>
</feature>
<feature type="transmembrane region" description="Helical" evidence="8">
    <location>
        <begin position="221"/>
        <end position="246"/>
    </location>
</feature>
<feature type="transmembrane region" description="Helical" evidence="8">
    <location>
        <begin position="46"/>
        <end position="71"/>
    </location>
</feature>
<dbReference type="InterPro" id="IPR036259">
    <property type="entry name" value="MFS_trans_sf"/>
</dbReference>
<evidence type="ECO:0000313" key="11">
    <source>
        <dbReference type="Proteomes" id="UP000622797"/>
    </source>
</evidence>
<sequence length="548" mass="58764">MSESVKSQQPQNEHQSEKASVGARLEAVDTGASYQPPPMGTLQRRLVVLSLCLTLFLCALDTTILSTALPTIANELHVSAREYAWIGSSYTLSTTAVTPVWAKVSDIVGRKPSMMTATGIFMAGSLICALANSSGMLIGGRVVQGLGGGGAMVLVTILIGDLFALKDRAKYYGITGIVFGIAGAIGPVLGGIFSQIATWRWCCKLTPIHQHFTYRAVADDFILVYINLPFEGLALLGLFFMLKVNIEKEPLVDGLRSLDWVGFALIIGGTICFLYGLEAGSGGLAAWNSALVICLLIFGAIILAAFMVWEAKVAKNPVIPIRIFQNRSNVASFAVANLHSFIFIAYDYFLPLYFQVILGFTPILSGVTLFPLILPMSASTLLGGFIVRRTGNYKAVILVGAVLMTLGTGLFISLGQHKEWAKLIVYELIAGLGCGVLFQNPMIALQTHVRQKDLAAAMSAYTFMRGLFVSISIVVGTVLIQRTVGGGNLTAVSEDKEQGETDKQGYISGLRTMWAFYTALCGLMVLASLFIRPKPAKPGANSESSVEA</sequence>
<evidence type="ECO:0000256" key="3">
    <source>
        <dbReference type="ARBA" id="ARBA00022692"/>
    </source>
</evidence>
<evidence type="ECO:0000256" key="5">
    <source>
        <dbReference type="ARBA" id="ARBA00023136"/>
    </source>
</evidence>
<dbReference type="InterPro" id="IPR020846">
    <property type="entry name" value="MFS_dom"/>
</dbReference>
<comment type="caution">
    <text evidence="10">The sequence shown here is derived from an EMBL/GenBank/DDBJ whole genome shotgun (WGS) entry which is preliminary data.</text>
</comment>
<keyword evidence="3 8" id="KW-0812">Transmembrane</keyword>